<proteinExistence type="predicted"/>
<sequence>MKTYLLTAAALGLATASITSFSSAPANAGTVCLTDTDSPNTYQSCSFYSFGACQASAQGVGGSCVSNPRGDEDSYGYIGGPSAAFGMAYNRYEGPLYHRGYYSSGDRW</sequence>
<feature type="chain" id="PRO_5016599119" evidence="1">
    <location>
        <begin position="29"/>
        <end position="108"/>
    </location>
</feature>
<dbReference type="InterPro" id="IPR021937">
    <property type="entry name" value="DUF3551"/>
</dbReference>
<gene>
    <name evidence="2" type="ORF">NCTC12722_02999</name>
</gene>
<evidence type="ECO:0000313" key="2">
    <source>
        <dbReference type="EMBL" id="SUU85782.1"/>
    </source>
</evidence>
<dbReference type="Pfam" id="PF12071">
    <property type="entry name" value="DUF3551"/>
    <property type="match status" value="1"/>
</dbReference>
<dbReference type="AlphaFoldDB" id="A0A380WA53"/>
<name>A0A380WA53_AFIFE</name>
<evidence type="ECO:0000256" key="1">
    <source>
        <dbReference type="SAM" id="SignalP"/>
    </source>
</evidence>
<dbReference type="RefSeq" id="WP_002716608.1">
    <property type="nucleotide sequence ID" value="NZ_UFSI01000001.1"/>
</dbReference>
<organism evidence="2 3">
    <name type="scientific">Afipia felis</name>
    <name type="common">Cat scratch disease bacillus</name>
    <dbReference type="NCBI Taxonomy" id="1035"/>
    <lineage>
        <taxon>Bacteria</taxon>
        <taxon>Pseudomonadati</taxon>
        <taxon>Pseudomonadota</taxon>
        <taxon>Alphaproteobacteria</taxon>
        <taxon>Hyphomicrobiales</taxon>
        <taxon>Nitrobacteraceae</taxon>
        <taxon>Afipia</taxon>
    </lineage>
</organism>
<dbReference type="EMBL" id="UIGB01000001">
    <property type="protein sequence ID" value="SUU85782.1"/>
    <property type="molecule type" value="Genomic_DNA"/>
</dbReference>
<protein>
    <submittedName>
        <fullName evidence="2">Protein of uncharacterized function (DUF3551)</fullName>
    </submittedName>
</protein>
<reference evidence="2 3" key="1">
    <citation type="submission" date="2018-06" db="EMBL/GenBank/DDBJ databases">
        <authorList>
            <consortium name="Pathogen Informatics"/>
            <person name="Doyle S."/>
        </authorList>
    </citation>
    <scope>NUCLEOTIDE SEQUENCE [LARGE SCALE GENOMIC DNA]</scope>
    <source>
        <strain evidence="2 3">NCTC12722</strain>
    </source>
</reference>
<dbReference type="Proteomes" id="UP000254343">
    <property type="component" value="Unassembled WGS sequence"/>
</dbReference>
<accession>A0A380WA53</accession>
<dbReference type="OrthoDB" id="8130006at2"/>
<feature type="signal peptide" evidence="1">
    <location>
        <begin position="1"/>
        <end position="28"/>
    </location>
</feature>
<keyword evidence="1" id="KW-0732">Signal</keyword>
<evidence type="ECO:0000313" key="3">
    <source>
        <dbReference type="Proteomes" id="UP000254343"/>
    </source>
</evidence>